<protein>
    <recommendedName>
        <fullName evidence="3">Heterokaryon incompatibility domain-containing protein</fullName>
    </recommendedName>
</protein>
<proteinExistence type="predicted"/>
<evidence type="ECO:0000313" key="1">
    <source>
        <dbReference type="EMBL" id="KAG9247937.1"/>
    </source>
</evidence>
<name>A0A9P7ZA55_9HELO</name>
<evidence type="ECO:0008006" key="3">
    <source>
        <dbReference type="Google" id="ProtNLM"/>
    </source>
</evidence>
<comment type="caution">
    <text evidence="1">The sequence shown here is derived from an EMBL/GenBank/DDBJ whole genome shotgun (WGS) entry which is preliminary data.</text>
</comment>
<dbReference type="Proteomes" id="UP000887226">
    <property type="component" value="Unassembled WGS sequence"/>
</dbReference>
<accession>A0A9P7ZA55</accession>
<gene>
    <name evidence="1" type="ORF">BJ878DRAFT_413886</name>
</gene>
<sequence length="63" mass="7418">TVRYEVLSCCWGDPKLGNITLVNWCVLRVTDSLYSFLTHCCYPEGFVWIKGTCIDHRDFKERE</sequence>
<keyword evidence="2" id="KW-1185">Reference proteome</keyword>
<evidence type="ECO:0000313" key="2">
    <source>
        <dbReference type="Proteomes" id="UP000887226"/>
    </source>
</evidence>
<dbReference type="AlphaFoldDB" id="A0A9P7ZA55"/>
<reference evidence="1" key="1">
    <citation type="journal article" date="2021" name="IMA Fungus">
        <title>Genomic characterization of three marine fungi, including Emericellopsis atlantica sp. nov. with signatures of a generalist lifestyle and marine biomass degradation.</title>
        <authorList>
            <person name="Hagestad O.C."/>
            <person name="Hou L."/>
            <person name="Andersen J.H."/>
            <person name="Hansen E.H."/>
            <person name="Altermark B."/>
            <person name="Li C."/>
            <person name="Kuhnert E."/>
            <person name="Cox R.J."/>
            <person name="Crous P.W."/>
            <person name="Spatafora J.W."/>
            <person name="Lail K."/>
            <person name="Amirebrahimi M."/>
            <person name="Lipzen A."/>
            <person name="Pangilinan J."/>
            <person name="Andreopoulos W."/>
            <person name="Hayes R.D."/>
            <person name="Ng V."/>
            <person name="Grigoriev I.V."/>
            <person name="Jackson S.A."/>
            <person name="Sutton T.D.S."/>
            <person name="Dobson A.D.W."/>
            <person name="Rama T."/>
        </authorList>
    </citation>
    <scope>NUCLEOTIDE SEQUENCE</scope>
    <source>
        <strain evidence="1">TRa3180A</strain>
    </source>
</reference>
<dbReference type="EMBL" id="MU253760">
    <property type="protein sequence ID" value="KAG9247937.1"/>
    <property type="molecule type" value="Genomic_DNA"/>
</dbReference>
<organism evidence="1 2">
    <name type="scientific">Calycina marina</name>
    <dbReference type="NCBI Taxonomy" id="1763456"/>
    <lineage>
        <taxon>Eukaryota</taxon>
        <taxon>Fungi</taxon>
        <taxon>Dikarya</taxon>
        <taxon>Ascomycota</taxon>
        <taxon>Pezizomycotina</taxon>
        <taxon>Leotiomycetes</taxon>
        <taxon>Helotiales</taxon>
        <taxon>Pezizellaceae</taxon>
        <taxon>Calycina</taxon>
    </lineage>
</organism>
<feature type="non-terminal residue" evidence="1">
    <location>
        <position position="1"/>
    </location>
</feature>